<keyword evidence="4" id="KW-1185">Reference proteome</keyword>
<name>G3JPG0_CORMM</name>
<dbReference type="InterPro" id="IPR001283">
    <property type="entry name" value="CRISP-related"/>
</dbReference>
<evidence type="ECO:0000256" key="1">
    <source>
        <dbReference type="SAM" id="Phobius"/>
    </source>
</evidence>
<dbReference type="InterPro" id="IPR014044">
    <property type="entry name" value="CAP_dom"/>
</dbReference>
<keyword evidence="1" id="KW-0472">Membrane</keyword>
<dbReference type="GO" id="GO:0005576">
    <property type="term" value="C:extracellular region"/>
    <property type="evidence" value="ECO:0007669"/>
    <property type="project" value="InterPro"/>
</dbReference>
<dbReference type="PANTHER" id="PTHR10334">
    <property type="entry name" value="CYSTEINE-RICH SECRETORY PROTEIN-RELATED"/>
    <property type="match status" value="1"/>
</dbReference>
<dbReference type="HOGENOM" id="CLU_035730_6_2_1"/>
<proteinExistence type="predicted"/>
<organism evidence="3 4">
    <name type="scientific">Cordyceps militaris (strain CM01)</name>
    <name type="common">Caterpillar fungus</name>
    <dbReference type="NCBI Taxonomy" id="983644"/>
    <lineage>
        <taxon>Eukaryota</taxon>
        <taxon>Fungi</taxon>
        <taxon>Dikarya</taxon>
        <taxon>Ascomycota</taxon>
        <taxon>Pezizomycotina</taxon>
        <taxon>Sordariomycetes</taxon>
        <taxon>Hypocreomycetidae</taxon>
        <taxon>Hypocreales</taxon>
        <taxon>Cordycipitaceae</taxon>
        <taxon>Cordyceps</taxon>
    </lineage>
</organism>
<dbReference type="Gene3D" id="3.40.33.10">
    <property type="entry name" value="CAP"/>
    <property type="match status" value="1"/>
</dbReference>
<dbReference type="Proteomes" id="UP000001610">
    <property type="component" value="Unassembled WGS sequence"/>
</dbReference>
<protein>
    <submittedName>
        <fullName evidence="3">Extracellular SCP domain protein Pry1, putative</fullName>
    </submittedName>
</protein>
<gene>
    <name evidence="3" type="ORF">CCM_08023</name>
</gene>
<feature type="transmembrane region" description="Helical" evidence="1">
    <location>
        <begin position="259"/>
        <end position="277"/>
    </location>
</feature>
<evidence type="ECO:0000259" key="2">
    <source>
        <dbReference type="SMART" id="SM00198"/>
    </source>
</evidence>
<dbReference type="KEGG" id="cmt:CCM_08023"/>
<dbReference type="InterPro" id="IPR035940">
    <property type="entry name" value="CAP_sf"/>
</dbReference>
<dbReference type="EMBL" id="JH126404">
    <property type="protein sequence ID" value="EGX89770.1"/>
    <property type="molecule type" value="Genomic_DNA"/>
</dbReference>
<feature type="transmembrane region" description="Helical" evidence="1">
    <location>
        <begin position="65"/>
        <end position="84"/>
    </location>
</feature>
<dbReference type="SMART" id="SM00198">
    <property type="entry name" value="SCP"/>
    <property type="match status" value="1"/>
</dbReference>
<evidence type="ECO:0000313" key="3">
    <source>
        <dbReference type="EMBL" id="EGX89770.1"/>
    </source>
</evidence>
<accession>G3JPG0</accession>
<dbReference type="RefSeq" id="XP_006673225.1">
    <property type="nucleotide sequence ID" value="XM_006673162.1"/>
</dbReference>
<dbReference type="PROSITE" id="PS01009">
    <property type="entry name" value="CRISP_1"/>
    <property type="match status" value="1"/>
</dbReference>
<dbReference type="InterPro" id="IPR018244">
    <property type="entry name" value="Allrgn_V5/Tpx1_CS"/>
</dbReference>
<dbReference type="GeneID" id="18170032"/>
<evidence type="ECO:0000313" key="4">
    <source>
        <dbReference type="Proteomes" id="UP000001610"/>
    </source>
</evidence>
<dbReference type="eggNOG" id="KOG3017">
    <property type="taxonomic scope" value="Eukaryota"/>
</dbReference>
<dbReference type="OMA" id="FEHATGH"/>
<dbReference type="SUPFAM" id="SSF55797">
    <property type="entry name" value="PR-1-like"/>
    <property type="match status" value="1"/>
</dbReference>
<feature type="domain" description="SCP" evidence="2">
    <location>
        <begin position="113"/>
        <end position="241"/>
    </location>
</feature>
<dbReference type="AlphaFoldDB" id="G3JPG0"/>
<dbReference type="VEuPathDB" id="FungiDB:CCM_08023"/>
<dbReference type="OrthoDB" id="337038at2759"/>
<dbReference type="InParanoid" id="G3JPG0"/>
<dbReference type="PRINTS" id="PR00837">
    <property type="entry name" value="V5TPXLIKE"/>
</dbReference>
<sequence>MSCSLFLEDRGCLVQATRLRANKLIGDDDADDVVHLCSLHWPCLHHWHCPTFQTSNLFFMLTSKANTMILVPIFFVPLLLLLLLPVTASDVTVTITVAPAIPSQEPSYSKRYVFTSAVLNSTNTYRRQHNASALAWNATLASFASSYLAAARTDACNFSHSRGPYGENIAIGYANATAAVAAWGDERGIYDFGKPGFEHATGHFTQLVWKGTTTMGCERVLCGVRGWFVACEYWPPGNVQGQYDDEVQRQVSGEQRVRAGLKGVVVIVTGVVVWLSWT</sequence>
<keyword evidence="1" id="KW-1133">Transmembrane helix</keyword>
<reference evidence="3 4" key="1">
    <citation type="journal article" date="2011" name="Genome Biol.">
        <title>Genome sequence of the insect pathogenic fungus Cordyceps militaris, a valued traditional Chinese medicine.</title>
        <authorList>
            <person name="Zheng P."/>
            <person name="Xia Y."/>
            <person name="Xiao G."/>
            <person name="Xiong C."/>
            <person name="Hu X."/>
            <person name="Zhang S."/>
            <person name="Zheng H."/>
            <person name="Huang Y."/>
            <person name="Zhou Y."/>
            <person name="Wang S."/>
            <person name="Zhao G.P."/>
            <person name="Liu X."/>
            <person name="St Leger R.J."/>
            <person name="Wang C."/>
        </authorList>
    </citation>
    <scope>NUCLEOTIDE SEQUENCE [LARGE SCALE GENOMIC DNA]</scope>
    <source>
        <strain evidence="3 4">CM01</strain>
    </source>
</reference>
<keyword evidence="1" id="KW-0812">Transmembrane</keyword>
<dbReference type="Pfam" id="PF00188">
    <property type="entry name" value="CAP"/>
    <property type="match status" value="1"/>
</dbReference>